<feature type="repeat" description="ANK" evidence="3">
    <location>
        <begin position="294"/>
        <end position="326"/>
    </location>
</feature>
<gene>
    <name evidence="4" type="ORF">P43SY_004539</name>
</gene>
<dbReference type="Pfam" id="PF00023">
    <property type="entry name" value="Ank"/>
    <property type="match status" value="1"/>
</dbReference>
<keyword evidence="1" id="KW-0677">Repeat</keyword>
<keyword evidence="2 3" id="KW-0040">ANK repeat</keyword>
<dbReference type="PROSITE" id="PS50297">
    <property type="entry name" value="ANK_REP_REGION"/>
    <property type="match status" value="3"/>
</dbReference>
<sequence length="497" mass="54351">MSSEMPLTVQQEWLQAASNGDVDTLRLVHKQHPELLDVCAPHQSMKPSTALHLCAWRNQTDAAALLLQLGAHVDARDAAGMTPLQIDVLRASLQKMRPMPLLRSRCGEFNTPAAVRLARLKRGMARNRLSHSQSNAVRADTSTLEMLLQHNADVNARCEIGDCALLLAVDDGLLGHVEVMLAHGANVFVKDKHGRMALDLAAERGHYDVVELLLSRFPELITMSGGRALQQAVCHELVDILELLYDPVLRACPDEHSQHELSGKLLHTAVEYDSPCCAAFLLNRGVPIDWTDDQGETAVHIACRRSRPQLLDMLLRRGANGEIVAHTTGSAPCHVAVAAYGGSEIAVLASVGASINLFDSNNDTPLTFAAKNNYPTDLMERLIHHGGHFLFRDQPSRDSVAPILAAWLINLSSPQLGALMDKLLTEGCIVAEPARSIVASLTWTQYMPESLVLLFLALFSAPSAASHKAHDIISDWLQQFSPRPSVLAKLLHDALRR</sequence>
<protein>
    <recommendedName>
        <fullName evidence="6">Ankyrin repeat protein</fullName>
    </recommendedName>
</protein>
<dbReference type="AlphaFoldDB" id="A0AAD5Q951"/>
<dbReference type="Gene3D" id="1.25.40.20">
    <property type="entry name" value="Ankyrin repeat-containing domain"/>
    <property type="match status" value="3"/>
</dbReference>
<keyword evidence="5" id="KW-1185">Reference proteome</keyword>
<dbReference type="InterPro" id="IPR002110">
    <property type="entry name" value="Ankyrin_rpt"/>
</dbReference>
<evidence type="ECO:0000313" key="4">
    <source>
        <dbReference type="EMBL" id="KAJ0406714.1"/>
    </source>
</evidence>
<name>A0AAD5Q951_PYTIN</name>
<dbReference type="Pfam" id="PF12796">
    <property type="entry name" value="Ank_2"/>
    <property type="match status" value="2"/>
</dbReference>
<feature type="repeat" description="ANK" evidence="3">
    <location>
        <begin position="46"/>
        <end position="78"/>
    </location>
</feature>
<evidence type="ECO:0000256" key="3">
    <source>
        <dbReference type="PROSITE-ProRule" id="PRU00023"/>
    </source>
</evidence>
<reference evidence="4" key="1">
    <citation type="submission" date="2021-12" db="EMBL/GenBank/DDBJ databases">
        <title>Prjna785345.</title>
        <authorList>
            <person name="Rujirawat T."/>
            <person name="Krajaejun T."/>
        </authorList>
    </citation>
    <scope>NUCLEOTIDE SEQUENCE</scope>
    <source>
        <strain evidence="4">Pi057C3</strain>
    </source>
</reference>
<organism evidence="4 5">
    <name type="scientific">Pythium insidiosum</name>
    <name type="common">Pythiosis disease agent</name>
    <dbReference type="NCBI Taxonomy" id="114742"/>
    <lineage>
        <taxon>Eukaryota</taxon>
        <taxon>Sar</taxon>
        <taxon>Stramenopiles</taxon>
        <taxon>Oomycota</taxon>
        <taxon>Peronosporomycetes</taxon>
        <taxon>Pythiales</taxon>
        <taxon>Pythiaceae</taxon>
        <taxon>Pythium</taxon>
    </lineage>
</organism>
<dbReference type="PANTHER" id="PTHR24198:SF165">
    <property type="entry name" value="ANKYRIN REPEAT-CONTAINING PROTEIN-RELATED"/>
    <property type="match status" value="1"/>
</dbReference>
<comment type="caution">
    <text evidence="4">The sequence shown here is derived from an EMBL/GenBank/DDBJ whole genome shotgun (WGS) entry which is preliminary data.</text>
</comment>
<evidence type="ECO:0000256" key="2">
    <source>
        <dbReference type="ARBA" id="ARBA00023043"/>
    </source>
</evidence>
<evidence type="ECO:0000256" key="1">
    <source>
        <dbReference type="ARBA" id="ARBA00022737"/>
    </source>
</evidence>
<dbReference type="PROSITE" id="PS50088">
    <property type="entry name" value="ANK_REPEAT"/>
    <property type="match status" value="4"/>
</dbReference>
<evidence type="ECO:0008006" key="6">
    <source>
        <dbReference type="Google" id="ProtNLM"/>
    </source>
</evidence>
<feature type="repeat" description="ANK" evidence="3">
    <location>
        <begin position="193"/>
        <end position="216"/>
    </location>
</feature>
<dbReference type="SUPFAM" id="SSF48403">
    <property type="entry name" value="Ankyrin repeat"/>
    <property type="match status" value="2"/>
</dbReference>
<proteinExistence type="predicted"/>
<dbReference type="Proteomes" id="UP001209570">
    <property type="component" value="Unassembled WGS sequence"/>
</dbReference>
<evidence type="ECO:0000313" key="5">
    <source>
        <dbReference type="Proteomes" id="UP001209570"/>
    </source>
</evidence>
<feature type="repeat" description="ANK" evidence="3">
    <location>
        <begin position="160"/>
        <end position="192"/>
    </location>
</feature>
<accession>A0AAD5Q951</accession>
<dbReference type="InterPro" id="IPR036770">
    <property type="entry name" value="Ankyrin_rpt-contain_sf"/>
</dbReference>
<dbReference type="SMART" id="SM00248">
    <property type="entry name" value="ANK"/>
    <property type="match status" value="6"/>
</dbReference>
<dbReference type="EMBL" id="JAKCXM010000029">
    <property type="protein sequence ID" value="KAJ0406714.1"/>
    <property type="molecule type" value="Genomic_DNA"/>
</dbReference>
<dbReference type="PANTHER" id="PTHR24198">
    <property type="entry name" value="ANKYRIN REPEAT AND PROTEIN KINASE DOMAIN-CONTAINING PROTEIN"/>
    <property type="match status" value="1"/>
</dbReference>